<keyword evidence="1" id="KW-0732">Signal</keyword>
<protein>
    <submittedName>
        <fullName evidence="2">Uncharacterized protein</fullName>
    </submittedName>
</protein>
<name>A0A1C7MA62_GRIFR</name>
<feature type="signal peptide" evidence="1">
    <location>
        <begin position="1"/>
        <end position="18"/>
    </location>
</feature>
<dbReference type="Proteomes" id="UP000092993">
    <property type="component" value="Unassembled WGS sequence"/>
</dbReference>
<evidence type="ECO:0000313" key="2">
    <source>
        <dbReference type="EMBL" id="OBZ73279.1"/>
    </source>
</evidence>
<accession>A0A1C7MA62</accession>
<keyword evidence="3" id="KW-1185">Reference proteome</keyword>
<dbReference type="AlphaFoldDB" id="A0A1C7MA62"/>
<organism evidence="2 3">
    <name type="scientific">Grifola frondosa</name>
    <name type="common">Maitake</name>
    <name type="synonym">Polyporus frondosus</name>
    <dbReference type="NCBI Taxonomy" id="5627"/>
    <lineage>
        <taxon>Eukaryota</taxon>
        <taxon>Fungi</taxon>
        <taxon>Dikarya</taxon>
        <taxon>Basidiomycota</taxon>
        <taxon>Agaricomycotina</taxon>
        <taxon>Agaricomycetes</taxon>
        <taxon>Polyporales</taxon>
        <taxon>Grifolaceae</taxon>
        <taxon>Grifola</taxon>
    </lineage>
</organism>
<gene>
    <name evidence="2" type="ORF">A0H81_07037</name>
</gene>
<dbReference type="EMBL" id="LUGG01000007">
    <property type="protein sequence ID" value="OBZ73279.1"/>
    <property type="molecule type" value="Genomic_DNA"/>
</dbReference>
<comment type="caution">
    <text evidence="2">The sequence shown here is derived from an EMBL/GenBank/DDBJ whole genome shotgun (WGS) entry which is preliminary data.</text>
</comment>
<feature type="chain" id="PRO_5008889024" evidence="1">
    <location>
        <begin position="19"/>
        <end position="81"/>
    </location>
</feature>
<reference evidence="2 3" key="1">
    <citation type="submission" date="2016-03" db="EMBL/GenBank/DDBJ databases">
        <title>Whole genome sequencing of Grifola frondosa 9006-11.</title>
        <authorList>
            <person name="Min B."/>
            <person name="Park H."/>
            <person name="Kim J.-G."/>
            <person name="Cho H."/>
            <person name="Oh Y.-L."/>
            <person name="Kong W.-S."/>
            <person name="Choi I.-G."/>
        </authorList>
    </citation>
    <scope>NUCLEOTIDE SEQUENCE [LARGE SCALE GENOMIC DNA]</scope>
    <source>
        <strain evidence="2 3">9006-11</strain>
    </source>
</reference>
<evidence type="ECO:0000256" key="1">
    <source>
        <dbReference type="SAM" id="SignalP"/>
    </source>
</evidence>
<evidence type="ECO:0000313" key="3">
    <source>
        <dbReference type="Proteomes" id="UP000092993"/>
    </source>
</evidence>
<proteinExistence type="predicted"/>
<sequence>MLYASALLLSEVITSCLGDKSRVTVIANERCGVLNVCPLKMPLLGILKKGLNHLTALDFLVYYNTYREPQNISIPTQLFVS</sequence>